<sequence>MPENCKENEIEVTSEQAEVLIIADSTELDYETGFSLRYIQDSGKPLPKPPPSIWVPGSENRGFRGQTGSGGPIEKFILNAIPKVRDPNRPWESIASIVTEYSLASLFGVSQRR</sequence>
<proteinExistence type="predicted"/>
<gene>
    <name evidence="2" type="ORF">SVUK_LOCUS16013</name>
</gene>
<protein>
    <submittedName>
        <fullName evidence="2">Uncharacterized protein</fullName>
    </submittedName>
</protein>
<evidence type="ECO:0000313" key="2">
    <source>
        <dbReference type="EMBL" id="VDM81015.1"/>
    </source>
</evidence>
<dbReference type="AlphaFoldDB" id="A0A3P7LEK3"/>
<evidence type="ECO:0000256" key="1">
    <source>
        <dbReference type="SAM" id="MobiDB-lite"/>
    </source>
</evidence>
<feature type="region of interest" description="Disordered" evidence="1">
    <location>
        <begin position="41"/>
        <end position="70"/>
    </location>
</feature>
<dbReference type="OrthoDB" id="5828460at2759"/>
<organism evidence="2 3">
    <name type="scientific">Strongylus vulgaris</name>
    <name type="common">Blood worm</name>
    <dbReference type="NCBI Taxonomy" id="40348"/>
    <lineage>
        <taxon>Eukaryota</taxon>
        <taxon>Metazoa</taxon>
        <taxon>Ecdysozoa</taxon>
        <taxon>Nematoda</taxon>
        <taxon>Chromadorea</taxon>
        <taxon>Rhabditida</taxon>
        <taxon>Rhabditina</taxon>
        <taxon>Rhabditomorpha</taxon>
        <taxon>Strongyloidea</taxon>
        <taxon>Strongylidae</taxon>
        <taxon>Strongylus</taxon>
    </lineage>
</organism>
<name>A0A3P7LEK3_STRVU</name>
<keyword evidence="3" id="KW-1185">Reference proteome</keyword>
<reference evidence="2 3" key="1">
    <citation type="submission" date="2018-11" db="EMBL/GenBank/DDBJ databases">
        <authorList>
            <consortium name="Pathogen Informatics"/>
        </authorList>
    </citation>
    <scope>NUCLEOTIDE SEQUENCE [LARGE SCALE GENOMIC DNA]</scope>
</reference>
<dbReference type="Proteomes" id="UP000270094">
    <property type="component" value="Unassembled WGS sequence"/>
</dbReference>
<accession>A0A3P7LEK3</accession>
<dbReference type="EMBL" id="UYYB01111081">
    <property type="protein sequence ID" value="VDM81015.1"/>
    <property type="molecule type" value="Genomic_DNA"/>
</dbReference>
<evidence type="ECO:0000313" key="3">
    <source>
        <dbReference type="Proteomes" id="UP000270094"/>
    </source>
</evidence>